<reference evidence="2 4" key="1">
    <citation type="journal article" date="2014" name="BMC Genomics">
        <title>Genome sequence of Anopheles sinensis provides insight into genetics basis of mosquito competence for malaria parasites.</title>
        <authorList>
            <person name="Zhou D."/>
            <person name="Zhang D."/>
            <person name="Ding G."/>
            <person name="Shi L."/>
            <person name="Hou Q."/>
            <person name="Ye Y."/>
            <person name="Xu Y."/>
            <person name="Zhou H."/>
            <person name="Xiong C."/>
            <person name="Li S."/>
            <person name="Yu J."/>
            <person name="Hong S."/>
            <person name="Yu X."/>
            <person name="Zou P."/>
            <person name="Chen C."/>
            <person name="Chang X."/>
            <person name="Wang W."/>
            <person name="Lv Y."/>
            <person name="Sun Y."/>
            <person name="Ma L."/>
            <person name="Shen B."/>
            <person name="Zhu C."/>
        </authorList>
    </citation>
    <scope>NUCLEOTIDE SEQUENCE [LARGE SCALE GENOMIC DNA]</scope>
</reference>
<dbReference type="VEuPathDB" id="VectorBase:ASIC012416"/>
<protein>
    <submittedName>
        <fullName evidence="2 3">MerR family transcriptional regulator</fullName>
    </submittedName>
</protein>
<evidence type="ECO:0000256" key="1">
    <source>
        <dbReference type="SAM" id="MobiDB-lite"/>
    </source>
</evidence>
<reference evidence="3" key="2">
    <citation type="submission" date="2020-05" db="UniProtKB">
        <authorList>
            <consortium name="EnsemblMetazoa"/>
        </authorList>
    </citation>
    <scope>IDENTIFICATION</scope>
</reference>
<dbReference type="EMBL" id="ATLV01019674">
    <property type="status" value="NOT_ANNOTATED_CDS"/>
    <property type="molecule type" value="Genomic_DNA"/>
</dbReference>
<organism evidence="2">
    <name type="scientific">Anopheles sinensis</name>
    <name type="common">Mosquito</name>
    <dbReference type="NCBI Taxonomy" id="74873"/>
    <lineage>
        <taxon>Eukaryota</taxon>
        <taxon>Metazoa</taxon>
        <taxon>Ecdysozoa</taxon>
        <taxon>Arthropoda</taxon>
        <taxon>Hexapoda</taxon>
        <taxon>Insecta</taxon>
        <taxon>Pterygota</taxon>
        <taxon>Neoptera</taxon>
        <taxon>Endopterygota</taxon>
        <taxon>Diptera</taxon>
        <taxon>Nematocera</taxon>
        <taxon>Culicoidea</taxon>
        <taxon>Culicidae</taxon>
        <taxon>Anophelinae</taxon>
        <taxon>Anopheles</taxon>
    </lineage>
</organism>
<dbReference type="EMBL" id="KE525277">
    <property type="protein sequence ID" value="KFB44495.1"/>
    <property type="molecule type" value="Genomic_DNA"/>
</dbReference>
<name>A0A084W2Q1_ANOSI</name>
<evidence type="ECO:0000313" key="4">
    <source>
        <dbReference type="Proteomes" id="UP000030765"/>
    </source>
</evidence>
<dbReference type="Proteomes" id="UP000030765">
    <property type="component" value="Unassembled WGS sequence"/>
</dbReference>
<feature type="region of interest" description="Disordered" evidence="1">
    <location>
        <begin position="57"/>
        <end position="81"/>
    </location>
</feature>
<evidence type="ECO:0000313" key="2">
    <source>
        <dbReference type="EMBL" id="KFB44495.1"/>
    </source>
</evidence>
<gene>
    <name evidence="2" type="ORF">ZHAS_00012416</name>
</gene>
<keyword evidence="4" id="KW-1185">Reference proteome</keyword>
<proteinExistence type="predicted"/>
<dbReference type="EnsemblMetazoa" id="ASIC012416-RA">
    <property type="protein sequence ID" value="ASIC012416-PA"/>
    <property type="gene ID" value="ASIC012416"/>
</dbReference>
<accession>A0A084W2Q1</accession>
<dbReference type="AlphaFoldDB" id="A0A084W2Q1"/>
<sequence>MASGVTLLQSAYRFVAHARKWKLAIGEPLHHVKLLSSEPGDSGSDWTAVRLPATRYAGDERSISHETETLGEPRRPSREMIDPSIAVGSNVSGARWIGPIGPAQTDSQ</sequence>
<evidence type="ECO:0000313" key="3">
    <source>
        <dbReference type="EnsemblMetazoa" id="ASIC012416-PA"/>
    </source>
</evidence>